<dbReference type="SUPFAM" id="SSF82657">
    <property type="entry name" value="BolA-like"/>
    <property type="match status" value="1"/>
</dbReference>
<comment type="similarity">
    <text evidence="1">Belongs to the BolA/IbaG family.</text>
</comment>
<dbReference type="OrthoDB" id="9811118at2"/>
<dbReference type="InterPro" id="IPR036065">
    <property type="entry name" value="BolA-like_sf"/>
</dbReference>
<dbReference type="PANTHER" id="PTHR46230:SF7">
    <property type="entry name" value="BOLA-LIKE PROTEIN 1"/>
    <property type="match status" value="1"/>
</dbReference>
<gene>
    <name evidence="2" type="ORF">D3874_14925</name>
</gene>
<protein>
    <submittedName>
        <fullName evidence="2">BolA family transcriptional regulator</fullName>
    </submittedName>
</protein>
<proteinExistence type="inferred from homology"/>
<dbReference type="GO" id="GO:0016226">
    <property type="term" value="P:iron-sulfur cluster assembly"/>
    <property type="evidence" value="ECO:0007669"/>
    <property type="project" value="TreeGrafter"/>
</dbReference>
<dbReference type="PIRSF" id="PIRSF003113">
    <property type="entry name" value="BolA"/>
    <property type="match status" value="1"/>
</dbReference>
<dbReference type="Pfam" id="PF01722">
    <property type="entry name" value="BolA"/>
    <property type="match status" value="1"/>
</dbReference>
<reference evidence="2 3" key="1">
    <citation type="submission" date="2018-09" db="EMBL/GenBank/DDBJ databases">
        <authorList>
            <person name="Zhu H."/>
        </authorList>
    </citation>
    <scope>NUCLEOTIDE SEQUENCE [LARGE SCALE GENOMIC DNA]</scope>
    <source>
        <strain evidence="2 3">K1W22B-8</strain>
    </source>
</reference>
<dbReference type="EMBL" id="QYUK01000011">
    <property type="protein sequence ID" value="RJF88150.1"/>
    <property type="molecule type" value="Genomic_DNA"/>
</dbReference>
<dbReference type="Proteomes" id="UP000284605">
    <property type="component" value="Unassembled WGS sequence"/>
</dbReference>
<dbReference type="Gene3D" id="3.30.300.90">
    <property type="entry name" value="BolA-like"/>
    <property type="match status" value="1"/>
</dbReference>
<comment type="caution">
    <text evidence="2">The sequence shown here is derived from an EMBL/GenBank/DDBJ whole genome shotgun (WGS) entry which is preliminary data.</text>
</comment>
<name>A0A418WDR8_9PROT</name>
<organism evidence="2 3">
    <name type="scientific">Oleomonas cavernae</name>
    <dbReference type="NCBI Taxonomy" id="2320859"/>
    <lineage>
        <taxon>Bacteria</taxon>
        <taxon>Pseudomonadati</taxon>
        <taxon>Pseudomonadota</taxon>
        <taxon>Alphaproteobacteria</taxon>
        <taxon>Acetobacterales</taxon>
        <taxon>Acetobacteraceae</taxon>
        <taxon>Oleomonas</taxon>
    </lineage>
</organism>
<dbReference type="AlphaFoldDB" id="A0A418WDR8"/>
<keyword evidence="3" id="KW-1185">Reference proteome</keyword>
<accession>A0A418WDR8</accession>
<evidence type="ECO:0000313" key="2">
    <source>
        <dbReference type="EMBL" id="RJF88150.1"/>
    </source>
</evidence>
<sequence>MRMADRIREKLEQALAPTLVEVVDDSARHAGHAGHREAGETHFNIKVVSAAFAGQGRVARHRQVNALLAQEFADGLHALQLTLLAPGER</sequence>
<evidence type="ECO:0000256" key="1">
    <source>
        <dbReference type="RuleBase" id="RU003860"/>
    </source>
</evidence>
<dbReference type="InterPro" id="IPR002634">
    <property type="entry name" value="BolA"/>
</dbReference>
<evidence type="ECO:0000313" key="3">
    <source>
        <dbReference type="Proteomes" id="UP000284605"/>
    </source>
</evidence>
<dbReference type="PANTHER" id="PTHR46230">
    <property type="match status" value="1"/>
</dbReference>